<protein>
    <submittedName>
        <fullName evidence="7">Raffinose/stachyose/melibiose transport system substrate-binding protein</fullName>
    </submittedName>
</protein>
<evidence type="ECO:0000313" key="8">
    <source>
        <dbReference type="Proteomes" id="UP000295689"/>
    </source>
</evidence>
<gene>
    <name evidence="7" type="ORF">EV146_106340</name>
</gene>
<organism evidence="7 8">
    <name type="scientific">Mesobacillus foraminis</name>
    <dbReference type="NCBI Taxonomy" id="279826"/>
    <lineage>
        <taxon>Bacteria</taxon>
        <taxon>Bacillati</taxon>
        <taxon>Bacillota</taxon>
        <taxon>Bacilli</taxon>
        <taxon>Bacillales</taxon>
        <taxon>Bacillaceae</taxon>
        <taxon>Mesobacillus</taxon>
    </lineage>
</organism>
<dbReference type="InterPro" id="IPR006059">
    <property type="entry name" value="SBP"/>
</dbReference>
<evidence type="ECO:0000313" key="7">
    <source>
        <dbReference type="EMBL" id="TCN25136.1"/>
    </source>
</evidence>
<keyword evidence="2 6" id="KW-0732">Signal</keyword>
<dbReference type="PANTHER" id="PTHR43649">
    <property type="entry name" value="ARABINOSE-BINDING PROTEIN-RELATED"/>
    <property type="match status" value="1"/>
</dbReference>
<dbReference type="EMBL" id="SLVV01000006">
    <property type="protein sequence ID" value="TCN25136.1"/>
    <property type="molecule type" value="Genomic_DNA"/>
</dbReference>
<dbReference type="InterPro" id="IPR050490">
    <property type="entry name" value="Bact_solute-bd_prot1"/>
</dbReference>
<name>A0A4R2BEG7_9BACI</name>
<reference evidence="7 8" key="1">
    <citation type="journal article" date="2015" name="Stand. Genomic Sci.">
        <title>Genomic Encyclopedia of Bacterial and Archaeal Type Strains, Phase III: the genomes of soil and plant-associated and newly described type strains.</title>
        <authorList>
            <person name="Whitman W.B."/>
            <person name="Woyke T."/>
            <person name="Klenk H.P."/>
            <person name="Zhou Y."/>
            <person name="Lilburn T.G."/>
            <person name="Beck B.J."/>
            <person name="De Vos P."/>
            <person name="Vandamme P."/>
            <person name="Eisen J.A."/>
            <person name="Garrity G."/>
            <person name="Hugenholtz P."/>
            <person name="Kyrpides N.C."/>
        </authorList>
    </citation>
    <scope>NUCLEOTIDE SEQUENCE [LARGE SCALE GENOMIC DNA]</scope>
    <source>
        <strain evidence="7 8">CV53</strain>
    </source>
</reference>
<evidence type="ECO:0000256" key="3">
    <source>
        <dbReference type="ARBA" id="ARBA00023136"/>
    </source>
</evidence>
<dbReference type="SUPFAM" id="SSF53850">
    <property type="entry name" value="Periplasmic binding protein-like II"/>
    <property type="match status" value="1"/>
</dbReference>
<evidence type="ECO:0000256" key="4">
    <source>
        <dbReference type="ARBA" id="ARBA00023139"/>
    </source>
</evidence>
<dbReference type="RefSeq" id="WP_132006639.1">
    <property type="nucleotide sequence ID" value="NZ_JABUHM010000004.1"/>
</dbReference>
<keyword evidence="5" id="KW-0449">Lipoprotein</keyword>
<accession>A0A4R2BEG7</accession>
<dbReference type="Gene3D" id="3.40.190.10">
    <property type="entry name" value="Periplasmic binding protein-like II"/>
    <property type="match status" value="2"/>
</dbReference>
<evidence type="ECO:0000256" key="5">
    <source>
        <dbReference type="ARBA" id="ARBA00023288"/>
    </source>
</evidence>
<keyword evidence="1" id="KW-1003">Cell membrane</keyword>
<dbReference type="PROSITE" id="PS51257">
    <property type="entry name" value="PROKAR_LIPOPROTEIN"/>
    <property type="match status" value="1"/>
</dbReference>
<comment type="caution">
    <text evidence="7">The sequence shown here is derived from an EMBL/GenBank/DDBJ whole genome shotgun (WGS) entry which is preliminary data.</text>
</comment>
<evidence type="ECO:0000256" key="1">
    <source>
        <dbReference type="ARBA" id="ARBA00022475"/>
    </source>
</evidence>
<dbReference type="Pfam" id="PF01547">
    <property type="entry name" value="SBP_bac_1"/>
    <property type="match status" value="1"/>
</dbReference>
<sequence length="423" mass="47575">MKKMLKTVMLAAAITTVATGCNNKEASSSEGEGGKTVVTMYSTVTNETDQITMKNAVKKFEQENPDIDIKDNYPGNEYEGMLRVKMAANDMPDLFDTHGWAINRYGEYTEDLSDMSWAKDLDPALDQILKDESGKLYAYPLNQAKDGLTYNASLLEEYGIEPPATFDEFMAALETIKKKGKGEVTPLWFAGADKGAFGQYFDQFATPLLVTDEKHNFQKELLDGTFDWSNYTFLPEKLKEMQEKGYLNEDVLTAQNHQMTELMAQNKIGFIVGGGMLGPSVEELNPEVKLGVIPMPAIHEGDEPSWIGGERHTFAVWKDSKVKEEAKKFIEFLSQPEMVKEIAEGTSLPAGLTNTESTNYYSDYYKKYKDIVVEPYFDRVYLPSGMWDPMGASGQELLSGTASPKDVSKRMEEEYKRLLDQKK</sequence>
<evidence type="ECO:0000256" key="2">
    <source>
        <dbReference type="ARBA" id="ARBA00022729"/>
    </source>
</evidence>
<dbReference type="AlphaFoldDB" id="A0A4R2BEG7"/>
<keyword evidence="3" id="KW-0472">Membrane</keyword>
<dbReference type="Proteomes" id="UP000295689">
    <property type="component" value="Unassembled WGS sequence"/>
</dbReference>
<proteinExistence type="predicted"/>
<feature type="signal peptide" evidence="6">
    <location>
        <begin position="1"/>
        <end position="20"/>
    </location>
</feature>
<dbReference type="PANTHER" id="PTHR43649:SF33">
    <property type="entry name" value="POLYGALACTURONAN_RHAMNOGALACTURONAN-BINDING PROTEIN YTCQ"/>
    <property type="match status" value="1"/>
</dbReference>
<evidence type="ECO:0000256" key="6">
    <source>
        <dbReference type="SAM" id="SignalP"/>
    </source>
</evidence>
<feature type="chain" id="PRO_5039062251" evidence="6">
    <location>
        <begin position="21"/>
        <end position="423"/>
    </location>
</feature>
<keyword evidence="8" id="KW-1185">Reference proteome</keyword>
<keyword evidence="4" id="KW-0564">Palmitate</keyword>